<organism evidence="6 7">
    <name type="scientific">Cognatiyoonia koreensis</name>
    <dbReference type="NCBI Taxonomy" id="364200"/>
    <lineage>
        <taxon>Bacteria</taxon>
        <taxon>Pseudomonadati</taxon>
        <taxon>Pseudomonadota</taxon>
        <taxon>Alphaproteobacteria</taxon>
        <taxon>Rhodobacterales</taxon>
        <taxon>Paracoccaceae</taxon>
        <taxon>Cognatiyoonia</taxon>
    </lineage>
</organism>
<dbReference type="STRING" id="364200.SAMN04488515_3399"/>
<dbReference type="EMBL" id="FOIZ01000002">
    <property type="protein sequence ID" value="SEW45859.1"/>
    <property type="molecule type" value="Genomic_DNA"/>
</dbReference>
<evidence type="ECO:0000256" key="3">
    <source>
        <dbReference type="PIRSR" id="PIRSR037505-2"/>
    </source>
</evidence>
<proteinExistence type="predicted"/>
<feature type="binding site" evidence="3 4">
    <location>
        <position position="274"/>
    </location>
    <ligand>
        <name>Zn(2+)</name>
        <dbReference type="ChEBI" id="CHEBI:29105"/>
    </ligand>
</feature>
<feature type="domain" description="Hcy-binding" evidence="5">
    <location>
        <begin position="1"/>
        <end position="288"/>
    </location>
</feature>
<accession>A0A1I0RWU3</accession>
<sequence>MTDIILLDGGMGQELIHRAGDNPTPLWSTQVMLDQPDLVRDVHADFFAAGATIATTNTYAVHHDRLVGTGREADFGRLHRTAVSLAREARDSFGSGRIAGAIGPIGASYRADVHPGHDKAVALYSEIARELAPDCDLLICETVVSLAHARAVLEGARTGGKPVWIAISVDDHDGTRLRSGELVADVLPVVEQADAILVNCSAPEVIGDALAVLATGSLPFGAYANGFEQITSDFLQDKPTVDALQARRDFSPQAYAQHALGWVAQGATIVGGCCEVGPAHIAALRDALIAAGHRIV</sequence>
<dbReference type="SUPFAM" id="SSF82282">
    <property type="entry name" value="Homocysteine S-methyltransferase"/>
    <property type="match status" value="1"/>
</dbReference>
<dbReference type="PANTHER" id="PTHR11103:SF10">
    <property type="entry name" value="HOMOCYSTEINE S-METHYLTRANSFERASE 1-RELATED"/>
    <property type="match status" value="1"/>
</dbReference>
<feature type="binding site" evidence="3 4">
    <location>
        <position position="200"/>
    </location>
    <ligand>
        <name>Zn(2+)</name>
        <dbReference type="ChEBI" id="CHEBI:29105"/>
    </ligand>
</feature>
<dbReference type="InterPro" id="IPR017226">
    <property type="entry name" value="BHMT-like"/>
</dbReference>
<dbReference type="Proteomes" id="UP000199167">
    <property type="component" value="Unassembled WGS sequence"/>
</dbReference>
<comment type="cofactor">
    <cofactor evidence="3">
        <name>Zn(2+)</name>
        <dbReference type="ChEBI" id="CHEBI:29105"/>
    </cofactor>
    <text evidence="3">Binds 1 zinc ion per subunit.</text>
</comment>
<dbReference type="GO" id="GO:0009086">
    <property type="term" value="P:methionine biosynthetic process"/>
    <property type="evidence" value="ECO:0007669"/>
    <property type="project" value="InterPro"/>
</dbReference>
<dbReference type="Gene3D" id="3.20.20.330">
    <property type="entry name" value="Homocysteine-binding-like domain"/>
    <property type="match status" value="1"/>
</dbReference>
<evidence type="ECO:0000259" key="5">
    <source>
        <dbReference type="PROSITE" id="PS50970"/>
    </source>
</evidence>
<evidence type="ECO:0000256" key="1">
    <source>
        <dbReference type="ARBA" id="ARBA00022603"/>
    </source>
</evidence>
<dbReference type="PROSITE" id="PS50970">
    <property type="entry name" value="HCY"/>
    <property type="match status" value="1"/>
</dbReference>
<keyword evidence="3 4" id="KW-0862">Zinc</keyword>
<evidence type="ECO:0000256" key="2">
    <source>
        <dbReference type="ARBA" id="ARBA00022679"/>
    </source>
</evidence>
<dbReference type="OrthoDB" id="9803687at2"/>
<feature type="binding site" evidence="3 4">
    <location>
        <position position="273"/>
    </location>
    <ligand>
        <name>Zn(2+)</name>
        <dbReference type="ChEBI" id="CHEBI:29105"/>
    </ligand>
</feature>
<reference evidence="6 7" key="1">
    <citation type="submission" date="2016-10" db="EMBL/GenBank/DDBJ databases">
        <authorList>
            <person name="de Groot N.N."/>
        </authorList>
    </citation>
    <scope>NUCLEOTIDE SEQUENCE [LARGE SCALE GENOMIC DNA]</scope>
    <source>
        <strain evidence="6 7">DSM 17925</strain>
    </source>
</reference>
<protein>
    <submittedName>
        <fullName evidence="6">Homocysteine S-methyltransferase</fullName>
    </submittedName>
</protein>
<dbReference type="Pfam" id="PF02574">
    <property type="entry name" value="S-methyl_trans"/>
    <property type="match status" value="1"/>
</dbReference>
<keyword evidence="7" id="KW-1185">Reference proteome</keyword>
<keyword evidence="2 4" id="KW-0808">Transferase</keyword>
<evidence type="ECO:0000313" key="7">
    <source>
        <dbReference type="Proteomes" id="UP000199167"/>
    </source>
</evidence>
<dbReference type="RefSeq" id="WP_089997031.1">
    <property type="nucleotide sequence ID" value="NZ_FOIZ01000002.1"/>
</dbReference>
<keyword evidence="3 4" id="KW-0479">Metal-binding</keyword>
<dbReference type="GO" id="GO:0008270">
    <property type="term" value="F:zinc ion binding"/>
    <property type="evidence" value="ECO:0007669"/>
    <property type="project" value="InterPro"/>
</dbReference>
<dbReference type="InterPro" id="IPR003726">
    <property type="entry name" value="HCY_dom"/>
</dbReference>
<dbReference type="AlphaFoldDB" id="A0A1I0RWU3"/>
<evidence type="ECO:0000313" key="6">
    <source>
        <dbReference type="EMBL" id="SEW45859.1"/>
    </source>
</evidence>
<dbReference type="PIRSF" id="PIRSF037505">
    <property type="entry name" value="Betaine_HMT"/>
    <property type="match status" value="1"/>
</dbReference>
<dbReference type="GO" id="GO:0008168">
    <property type="term" value="F:methyltransferase activity"/>
    <property type="evidence" value="ECO:0007669"/>
    <property type="project" value="UniProtKB-UniRule"/>
</dbReference>
<name>A0A1I0RWU3_9RHOB</name>
<dbReference type="GO" id="GO:0032259">
    <property type="term" value="P:methylation"/>
    <property type="evidence" value="ECO:0007669"/>
    <property type="project" value="UniProtKB-KW"/>
</dbReference>
<keyword evidence="1 4" id="KW-0489">Methyltransferase</keyword>
<gene>
    <name evidence="6" type="ORF">SAMN04488515_3399</name>
</gene>
<dbReference type="PANTHER" id="PTHR11103">
    <property type="entry name" value="SLR1189 PROTEIN"/>
    <property type="match status" value="1"/>
</dbReference>
<evidence type="ECO:0000256" key="4">
    <source>
        <dbReference type="PROSITE-ProRule" id="PRU00333"/>
    </source>
</evidence>
<dbReference type="InterPro" id="IPR036589">
    <property type="entry name" value="HCY_dom_sf"/>
</dbReference>